<organism evidence="2 3">
    <name type="scientific">Paxillus rubicundulus Ve08.2h10</name>
    <dbReference type="NCBI Taxonomy" id="930991"/>
    <lineage>
        <taxon>Eukaryota</taxon>
        <taxon>Fungi</taxon>
        <taxon>Dikarya</taxon>
        <taxon>Basidiomycota</taxon>
        <taxon>Agaricomycotina</taxon>
        <taxon>Agaricomycetes</taxon>
        <taxon>Agaricomycetidae</taxon>
        <taxon>Boletales</taxon>
        <taxon>Paxilineae</taxon>
        <taxon>Paxillaceae</taxon>
        <taxon>Paxillus</taxon>
    </lineage>
</organism>
<reference evidence="3" key="2">
    <citation type="submission" date="2015-01" db="EMBL/GenBank/DDBJ databases">
        <title>Evolutionary Origins and Diversification of the Mycorrhizal Mutualists.</title>
        <authorList>
            <consortium name="DOE Joint Genome Institute"/>
            <consortium name="Mycorrhizal Genomics Consortium"/>
            <person name="Kohler A."/>
            <person name="Kuo A."/>
            <person name="Nagy L.G."/>
            <person name="Floudas D."/>
            <person name="Copeland A."/>
            <person name="Barry K.W."/>
            <person name="Cichocki N."/>
            <person name="Veneault-Fourrey C."/>
            <person name="LaButti K."/>
            <person name="Lindquist E.A."/>
            <person name="Lipzen A."/>
            <person name="Lundell T."/>
            <person name="Morin E."/>
            <person name="Murat C."/>
            <person name="Riley R."/>
            <person name="Ohm R."/>
            <person name="Sun H."/>
            <person name="Tunlid A."/>
            <person name="Henrissat B."/>
            <person name="Grigoriev I.V."/>
            <person name="Hibbett D.S."/>
            <person name="Martin F."/>
        </authorList>
    </citation>
    <scope>NUCLEOTIDE SEQUENCE [LARGE SCALE GENOMIC DNA]</scope>
    <source>
        <strain evidence="3">Ve08.2h10</strain>
    </source>
</reference>
<dbReference type="OrthoDB" id="2682730at2759"/>
<evidence type="ECO:0000313" key="3">
    <source>
        <dbReference type="Proteomes" id="UP000054538"/>
    </source>
</evidence>
<dbReference type="HOGENOM" id="CLU_2347346_0_0_1"/>
<evidence type="ECO:0008006" key="4">
    <source>
        <dbReference type="Google" id="ProtNLM"/>
    </source>
</evidence>
<accession>A0A0D0CRD7</accession>
<reference evidence="2 3" key="1">
    <citation type="submission" date="2014-04" db="EMBL/GenBank/DDBJ databases">
        <authorList>
            <consortium name="DOE Joint Genome Institute"/>
            <person name="Kuo A."/>
            <person name="Kohler A."/>
            <person name="Jargeat P."/>
            <person name="Nagy L.G."/>
            <person name="Floudas D."/>
            <person name="Copeland A."/>
            <person name="Barry K.W."/>
            <person name="Cichocki N."/>
            <person name="Veneault-Fourrey C."/>
            <person name="LaButti K."/>
            <person name="Lindquist E.A."/>
            <person name="Lipzen A."/>
            <person name="Lundell T."/>
            <person name="Morin E."/>
            <person name="Murat C."/>
            <person name="Sun H."/>
            <person name="Tunlid A."/>
            <person name="Henrissat B."/>
            <person name="Grigoriev I.V."/>
            <person name="Hibbett D.S."/>
            <person name="Martin F."/>
            <person name="Nordberg H.P."/>
            <person name="Cantor M.N."/>
            <person name="Hua S.X."/>
        </authorList>
    </citation>
    <scope>NUCLEOTIDE SEQUENCE [LARGE SCALE GENOMIC DNA]</scope>
    <source>
        <strain evidence="2 3">Ve08.2h10</strain>
    </source>
</reference>
<feature type="region of interest" description="Disordered" evidence="1">
    <location>
        <begin position="1"/>
        <end position="22"/>
    </location>
</feature>
<evidence type="ECO:0000256" key="1">
    <source>
        <dbReference type="SAM" id="MobiDB-lite"/>
    </source>
</evidence>
<dbReference type="EMBL" id="KN826792">
    <property type="protein sequence ID" value="KIK77898.1"/>
    <property type="molecule type" value="Genomic_DNA"/>
</dbReference>
<dbReference type="InParanoid" id="A0A0D0CRD7"/>
<dbReference type="Gene3D" id="1.10.10.60">
    <property type="entry name" value="Homeodomain-like"/>
    <property type="match status" value="1"/>
</dbReference>
<name>A0A0D0CRD7_9AGAM</name>
<keyword evidence="3" id="KW-1185">Reference proteome</keyword>
<protein>
    <recommendedName>
        <fullName evidence="4">ARS-binding protein 1 N-terminal domain-containing protein</fullName>
    </recommendedName>
</protein>
<dbReference type="AlphaFoldDB" id="A0A0D0CRD7"/>
<gene>
    <name evidence="2" type="ORF">PAXRUDRAFT_165462</name>
</gene>
<proteinExistence type="predicted"/>
<evidence type="ECO:0000313" key="2">
    <source>
        <dbReference type="EMBL" id="KIK77898.1"/>
    </source>
</evidence>
<dbReference type="Proteomes" id="UP000054538">
    <property type="component" value="Unassembled WGS sequence"/>
</dbReference>
<sequence length="97" mass="11049">MLSSFAGPELPMKTSGDNQQKVIQKPAFTTKENAMLEQRIKILNWHHANGKNQSKIAKHFNAIYPNLQLEQPRISAWCKNEKKWQAEYGTGSVHSAK</sequence>